<evidence type="ECO:0000313" key="2">
    <source>
        <dbReference type="Proteomes" id="UP000252204"/>
    </source>
</evidence>
<gene>
    <name evidence="1" type="ORF">DQ400_15815</name>
</gene>
<dbReference type="RefSeq" id="WP_113270646.1">
    <property type="nucleotide sequence ID" value="NZ_QNTU01000012.1"/>
</dbReference>
<dbReference type="OrthoDB" id="773332at2"/>
<dbReference type="EMBL" id="QNTU01000012">
    <property type="protein sequence ID" value="RBI65931.1"/>
    <property type="molecule type" value="Genomic_DNA"/>
</dbReference>
<dbReference type="AlphaFoldDB" id="A0A365TJQ2"/>
<dbReference type="Proteomes" id="UP000252204">
    <property type="component" value="Unassembled WGS sequence"/>
</dbReference>
<name>A0A365TJQ2_9GAMM</name>
<protein>
    <submittedName>
        <fullName evidence="1">Uncharacterized protein</fullName>
    </submittedName>
</protein>
<comment type="caution">
    <text evidence="1">The sequence shown here is derived from an EMBL/GenBank/DDBJ whole genome shotgun (WGS) entry which is preliminary data.</text>
</comment>
<accession>A0A365TJQ2</accession>
<organism evidence="1 2">
    <name type="scientific">Vreelandella sulfidaeris</name>
    <dbReference type="NCBI Taxonomy" id="115553"/>
    <lineage>
        <taxon>Bacteria</taxon>
        <taxon>Pseudomonadati</taxon>
        <taxon>Pseudomonadota</taxon>
        <taxon>Gammaproteobacteria</taxon>
        <taxon>Oceanospirillales</taxon>
        <taxon>Halomonadaceae</taxon>
        <taxon>Vreelandella</taxon>
    </lineage>
</organism>
<evidence type="ECO:0000313" key="1">
    <source>
        <dbReference type="EMBL" id="RBI65931.1"/>
    </source>
</evidence>
<reference evidence="2" key="1">
    <citation type="submission" date="2018-06" db="EMBL/GenBank/DDBJ databases">
        <title>Whole genome sequencing of four bacterial strains from South Shetland trench revealing bio-synthetic gene clusters.</title>
        <authorList>
            <person name="Abdel-Mageed W.M."/>
            <person name="Lehri B."/>
            <person name="Jarmusch S."/>
            <person name="Miranda K."/>
            <person name="Goodfellow M."/>
            <person name="Jaspars M."/>
            <person name="Karlyshev A.V."/>
        </authorList>
    </citation>
    <scope>NUCLEOTIDE SEQUENCE [LARGE SCALE GENOMIC DNA]</scope>
    <source>
        <strain evidence="2">SST4</strain>
    </source>
</reference>
<keyword evidence="2" id="KW-1185">Reference proteome</keyword>
<sequence length="95" mass="10920">MVSFKPDKLDRRVDEFLFYKWDPISVNHYVTTRAECRSYVSRILQELKASNLNRIIAQLKDIQINSMGLGGEDGNAKKILELILNHKEAIENGQA</sequence>
<proteinExistence type="predicted"/>